<feature type="compositionally biased region" description="Low complexity" evidence="8">
    <location>
        <begin position="311"/>
        <end position="326"/>
    </location>
</feature>
<protein>
    <recommendedName>
        <fullName evidence="7">Protein transport protein sec16</fullName>
    </recommendedName>
</protein>
<evidence type="ECO:0000256" key="5">
    <source>
        <dbReference type="ARBA" id="ARBA00022892"/>
    </source>
</evidence>
<evidence type="ECO:0000313" key="11">
    <source>
        <dbReference type="EMBL" id="KNZ58641.1"/>
    </source>
</evidence>
<feature type="domain" description="Sec16 central conserved" evidence="10">
    <location>
        <begin position="1040"/>
        <end position="1187"/>
    </location>
</feature>
<dbReference type="GO" id="GO:0012507">
    <property type="term" value="C:ER to Golgi transport vesicle membrane"/>
    <property type="evidence" value="ECO:0007669"/>
    <property type="project" value="TreeGrafter"/>
</dbReference>
<dbReference type="OrthoDB" id="8918678at2759"/>
<feature type="region of interest" description="Disordered" evidence="8">
    <location>
        <begin position="991"/>
        <end position="1023"/>
    </location>
</feature>
<evidence type="ECO:0000256" key="8">
    <source>
        <dbReference type="SAM" id="MobiDB-lite"/>
    </source>
</evidence>
<evidence type="ECO:0000313" key="12">
    <source>
        <dbReference type="Proteomes" id="UP000037035"/>
    </source>
</evidence>
<feature type="compositionally biased region" description="Low complexity" evidence="8">
    <location>
        <begin position="574"/>
        <end position="588"/>
    </location>
</feature>
<feature type="region of interest" description="Disordered" evidence="8">
    <location>
        <begin position="516"/>
        <end position="670"/>
    </location>
</feature>
<feature type="compositionally biased region" description="Basic and acidic residues" evidence="8">
    <location>
        <begin position="231"/>
        <end position="244"/>
    </location>
</feature>
<dbReference type="EMBL" id="LAVV01006714">
    <property type="protein sequence ID" value="KNZ58641.1"/>
    <property type="molecule type" value="Genomic_DNA"/>
</dbReference>
<dbReference type="GO" id="GO:0015031">
    <property type="term" value="P:protein transport"/>
    <property type="evidence" value="ECO:0007669"/>
    <property type="project" value="UniProtKB-KW"/>
</dbReference>
<feature type="compositionally biased region" description="Polar residues" evidence="8">
    <location>
        <begin position="721"/>
        <end position="757"/>
    </location>
</feature>
<dbReference type="PANTHER" id="PTHR13402">
    <property type="entry name" value="RGPR-RELATED"/>
    <property type="match status" value="1"/>
</dbReference>
<feature type="region of interest" description="Disordered" evidence="8">
    <location>
        <begin position="439"/>
        <end position="501"/>
    </location>
</feature>
<comment type="similarity">
    <text evidence="2 7">Belongs to the SEC16 family.</text>
</comment>
<organism evidence="11 12">
    <name type="scientific">Puccinia sorghi</name>
    <dbReference type="NCBI Taxonomy" id="27349"/>
    <lineage>
        <taxon>Eukaryota</taxon>
        <taxon>Fungi</taxon>
        <taxon>Dikarya</taxon>
        <taxon>Basidiomycota</taxon>
        <taxon>Pucciniomycotina</taxon>
        <taxon>Pucciniomycetes</taxon>
        <taxon>Pucciniales</taxon>
        <taxon>Pucciniaceae</taxon>
        <taxon>Puccinia</taxon>
    </lineage>
</organism>
<feature type="region of interest" description="Disordered" evidence="8">
    <location>
        <begin position="894"/>
        <end position="949"/>
    </location>
</feature>
<feature type="compositionally biased region" description="Polar residues" evidence="8">
    <location>
        <begin position="516"/>
        <end position="545"/>
    </location>
</feature>
<feature type="compositionally biased region" description="Basic and acidic residues" evidence="8">
    <location>
        <begin position="937"/>
        <end position="949"/>
    </location>
</feature>
<dbReference type="GO" id="GO:0016192">
    <property type="term" value="P:vesicle-mediated transport"/>
    <property type="evidence" value="ECO:0007669"/>
    <property type="project" value="UniProtKB-KW"/>
</dbReference>
<feature type="region of interest" description="Disordered" evidence="8">
    <location>
        <begin position="720"/>
        <end position="774"/>
    </location>
</feature>
<dbReference type="Proteomes" id="UP000037035">
    <property type="component" value="Unassembled WGS sequence"/>
</dbReference>
<dbReference type="GO" id="GO:0007030">
    <property type="term" value="P:Golgi organization"/>
    <property type="evidence" value="ECO:0007669"/>
    <property type="project" value="TreeGrafter"/>
</dbReference>
<evidence type="ECO:0000256" key="1">
    <source>
        <dbReference type="ARBA" id="ARBA00004397"/>
    </source>
</evidence>
<dbReference type="GO" id="GO:0070971">
    <property type="term" value="C:endoplasmic reticulum exit site"/>
    <property type="evidence" value="ECO:0007669"/>
    <property type="project" value="TreeGrafter"/>
</dbReference>
<feature type="compositionally biased region" description="Polar residues" evidence="8">
    <location>
        <begin position="292"/>
        <end position="310"/>
    </location>
</feature>
<feature type="compositionally biased region" description="Polar residues" evidence="8">
    <location>
        <begin position="198"/>
        <end position="224"/>
    </location>
</feature>
<keyword evidence="7" id="KW-0653">Protein transport</keyword>
<comment type="function">
    <text evidence="6 7">Involved in the initiation of assembly of the COPII coat required for the formation of transport vesicles from the endoplasmic reticulum (ER) and the selection of cargo molecules. Also involved in autophagy.</text>
</comment>
<feature type="compositionally biased region" description="Low complexity" evidence="8">
    <location>
        <begin position="1343"/>
        <end position="1362"/>
    </location>
</feature>
<feature type="compositionally biased region" description="Polar residues" evidence="8">
    <location>
        <begin position="995"/>
        <end position="1008"/>
    </location>
</feature>
<evidence type="ECO:0000256" key="6">
    <source>
        <dbReference type="ARBA" id="ARBA00024687"/>
    </source>
</evidence>
<dbReference type="InterPro" id="IPR024340">
    <property type="entry name" value="Sec16_CCD"/>
</dbReference>
<keyword evidence="7" id="KW-0072">Autophagy</keyword>
<evidence type="ECO:0000259" key="10">
    <source>
        <dbReference type="Pfam" id="PF12932"/>
    </source>
</evidence>
<evidence type="ECO:0000256" key="3">
    <source>
        <dbReference type="ARBA" id="ARBA00022448"/>
    </source>
</evidence>
<dbReference type="GO" id="GO:0005789">
    <property type="term" value="C:endoplasmic reticulum membrane"/>
    <property type="evidence" value="ECO:0007669"/>
    <property type="project" value="UniProtKB-SubCell"/>
</dbReference>
<feature type="domain" description="Sec16 Sec23-binding" evidence="9">
    <location>
        <begin position="1246"/>
        <end position="1576"/>
    </location>
</feature>
<feature type="region of interest" description="Disordered" evidence="8">
    <location>
        <begin position="1298"/>
        <end position="1318"/>
    </location>
</feature>
<feature type="region of interest" description="Disordered" evidence="8">
    <location>
        <begin position="292"/>
        <end position="358"/>
    </location>
</feature>
<dbReference type="CDD" id="cd09233">
    <property type="entry name" value="ACE1-Sec16-like"/>
    <property type="match status" value="1"/>
</dbReference>
<evidence type="ECO:0000259" key="9">
    <source>
        <dbReference type="Pfam" id="PF12931"/>
    </source>
</evidence>
<feature type="compositionally biased region" description="Polar residues" evidence="8">
    <location>
        <begin position="335"/>
        <end position="344"/>
    </location>
</feature>
<feature type="compositionally biased region" description="Polar residues" evidence="8">
    <location>
        <begin position="481"/>
        <end position="494"/>
    </location>
</feature>
<feature type="compositionally biased region" description="Polar residues" evidence="8">
    <location>
        <begin position="831"/>
        <end position="849"/>
    </location>
</feature>
<keyword evidence="3 7" id="KW-0813">Transport</keyword>
<sequence>MPGLAQGSSWWDYWEKENREGGKCGYSAAAGKPRIQDSVMICGQSACRIQSSSSDQPQLTVQLTSIYTSIGFNSNKELWRKFQTPTGEAIPSGGERGPVDKLLAVVMPQSDSEIRPQDIELPLSSPDSPKLARARNNRPASIGDASQLFGGGSGSDDFFGPPPTFSDDLAQQASLFDPVPEEPANTSSFDHDPFAWPTANQPPVSHAHNNQQSPFLPNAQSQIVDSGIQASHDHSSDLLSDHHNPYSPNPGQPGPQSYNQDLQTASQNIYSSPNLNFDQHAFNDPARFASPVSSYPHSFQHTSTGLGISNSSPQAPYAQQQPDSDAYNPYAPNDTHPTTHNHYSSYVPRQPSSFNPHHPHFADLIPRSVSVNALSHSDTVQHGSGPPNFQRPKLVQSATNHSTALFHRPKVYDAYDPPAIRKKKPYAFNTTASLPASPALGGDGFPAQMPLSGPTSQHFPTSFTPPPPPPPPKQRSTSTPAHNNDPIQMNSIDSNDLYIQPPHSLHSQKQFVPSVYSNYQPTSSPLSQHPTSFDSDPYHSTTSKNCAPPSPQFMPNSHFESQYQDSPRQADVYQFEQPSQSPAQSPSIPCMPTSQVEDPYAPVPSTKPDNNYGDNFLLASSPAPANVSKATTSHHYVGGLPPTSQQAPTLRAADQAAPLPPSINIYGSQDHSRTYASITSGIHSSKQRSNSPLKMSVVAHAHEDEDGHGQQQRQFLPYQNADHSSQRPPQDSIDALSSATQKLSISTATMGPDSSNPEPIRSDDDPIPQTPPISLATSATTQLEGSFTTPEKGMSVPDVQIQPATPQISKPGSSDTRSAPEFDDVLADLTSTNHNQQPGGTQTTETVTFDNFDYGIPNTSNSQYSTDFQYGTEYDYDPPQHNMQRLHQLDLSQTSPSNQISGSPVLYNPYNAPLEPHNPATPSAPNGHASSQPTELTHSEPYRSYEGHSDYNLMGEASAYGSMNDEPQSLYGLEPESFTTDQVMASRDHVATDSPLDSTSEGQVNGRSAYNPYGPITQSNPDYMGRRVEDPMSERLKVRVPVASFGFGGKLITVFPTSVGGTINGGQATGFEDPYGSGGMFPNGVNSGTTVTMQQLSQVIPISDLQSFPGPLFMDGGSKSNLGKKRKEVVAWLDAKLDESEKELAFVQSTLVGRSPNQDDLKDGKVVNLQDKIILLKLLKLLVENEGKLSGTAKVDEAVRLVLQSMDSQPAAVDIIPVLSSHGQSESNPQDVIATYHTRSSHLDSIQALLSYGDRQKAVHLAVEQKMWPHALIIANSLGNDVWRETVKEFVRFEMGDGDTSSLGHGSVGPAPSSPPPKGRVALRTLYTLFAGAGPAAVDEFSPSMAHAPSSSSLSESHAMSAMPTGLGATQLGGSSRAPSPAPLIHPIRSSPLKIPNNVLHQWRSVVGMTISNRVPGSAPFLLRLGDTLLNNGRTYAAHISYLLSNGLMPQLTLDNGSRISLLGSPAISIPDGPGLDLEAVMLTEVLEFALSLSPVPKNLDQFIGIPHLQGYRLALGLEYATFGLVDRANKYCEALVATFKLATKPCPFYHPFLFEQIKTLSGRLSAAPLAEKGSSARPQICCRR</sequence>
<keyword evidence="5 7" id="KW-0931">ER-Golgi transport</keyword>
<keyword evidence="12" id="KW-1185">Reference proteome</keyword>
<keyword evidence="4 7" id="KW-0256">Endoplasmic reticulum</keyword>
<dbReference type="GO" id="GO:0070973">
    <property type="term" value="P:protein localization to endoplasmic reticulum exit site"/>
    <property type="evidence" value="ECO:0007669"/>
    <property type="project" value="TreeGrafter"/>
</dbReference>
<keyword evidence="7" id="KW-0472">Membrane</keyword>
<feature type="region of interest" description="Disordered" evidence="8">
    <location>
        <begin position="831"/>
        <end position="880"/>
    </location>
</feature>
<dbReference type="Gene3D" id="1.25.40.1030">
    <property type="match status" value="1"/>
</dbReference>
<dbReference type="PANTHER" id="PTHR13402:SF6">
    <property type="entry name" value="SECRETORY 16, ISOFORM I"/>
    <property type="match status" value="1"/>
</dbReference>
<comment type="caution">
    <text evidence="11">The sequence shown here is derived from an EMBL/GenBank/DDBJ whole genome shotgun (WGS) entry which is preliminary data.</text>
</comment>
<accession>A0A0L6VCX8</accession>
<feature type="region of interest" description="Disordered" evidence="8">
    <location>
        <begin position="111"/>
        <end position="262"/>
    </location>
</feature>
<feature type="compositionally biased region" description="Polar residues" evidence="8">
    <location>
        <begin position="857"/>
        <end position="869"/>
    </location>
</feature>
<feature type="compositionally biased region" description="Pro residues" evidence="8">
    <location>
        <begin position="463"/>
        <end position="473"/>
    </location>
</feature>
<feature type="compositionally biased region" description="Polar residues" evidence="8">
    <location>
        <begin position="553"/>
        <end position="567"/>
    </location>
</feature>
<dbReference type="GO" id="GO:0006914">
    <property type="term" value="P:autophagy"/>
    <property type="evidence" value="ECO:0007669"/>
    <property type="project" value="UniProtKB-KW"/>
</dbReference>
<evidence type="ECO:0000256" key="7">
    <source>
        <dbReference type="RuleBase" id="RU364101"/>
    </source>
</evidence>
<dbReference type="Pfam" id="PF12931">
    <property type="entry name" value="TPR_Sec16"/>
    <property type="match status" value="1"/>
</dbReference>
<comment type="subcellular location">
    <subcellularLocation>
        <location evidence="1">Endoplasmic reticulum membrane</location>
        <topology evidence="1">Peripheral membrane protein</topology>
        <orientation evidence="1">Cytoplasmic side</orientation>
    </subcellularLocation>
</comment>
<dbReference type="InterPro" id="IPR024298">
    <property type="entry name" value="Sec16_Sec23-bd"/>
</dbReference>
<dbReference type="STRING" id="27349.A0A0L6VCX8"/>
<evidence type="ECO:0000256" key="2">
    <source>
        <dbReference type="ARBA" id="ARBA00005927"/>
    </source>
</evidence>
<dbReference type="VEuPathDB" id="FungiDB:VP01_188g4"/>
<feature type="region of interest" description="Disordered" evidence="8">
    <location>
        <begin position="1343"/>
        <end position="1385"/>
    </location>
</feature>
<feature type="region of interest" description="Disordered" evidence="8">
    <location>
        <begin position="376"/>
        <end position="399"/>
    </location>
</feature>
<dbReference type="Pfam" id="PF12932">
    <property type="entry name" value="Sec16"/>
    <property type="match status" value="1"/>
</dbReference>
<proteinExistence type="inferred from homology"/>
<gene>
    <name evidence="11" type="ORF">VP01_188g4</name>
</gene>
<feature type="compositionally biased region" description="Polar residues" evidence="8">
    <location>
        <begin position="920"/>
        <end position="936"/>
    </location>
</feature>
<evidence type="ECO:0000256" key="4">
    <source>
        <dbReference type="ARBA" id="ARBA00022824"/>
    </source>
</evidence>
<name>A0A0L6VCX8_9BASI</name>
<reference evidence="11 12" key="1">
    <citation type="submission" date="2015-08" db="EMBL/GenBank/DDBJ databases">
        <title>Next Generation Sequencing and Analysis of the Genome of Puccinia sorghi L Schw, the Causal Agent of Maize Common Rust.</title>
        <authorList>
            <person name="Rochi L."/>
            <person name="Burguener G."/>
            <person name="Darino M."/>
            <person name="Turjanski A."/>
            <person name="Kreff E."/>
            <person name="Dieguez M.J."/>
            <person name="Sacco F."/>
        </authorList>
    </citation>
    <scope>NUCLEOTIDE SEQUENCE [LARGE SCALE GENOMIC DNA]</scope>
    <source>
        <strain evidence="11 12">RO10H11247</strain>
    </source>
</reference>